<sequence length="63" mass="7154">MQIGRGHNRYIRLHPAEWKKQAGQALGDQHQQIQNLVLEQTGDVQVDDVGDAEQAKKVHEIKV</sequence>
<comment type="caution">
    <text evidence="1">The sequence shown here is derived from an EMBL/GenBank/DDBJ whole genome shotgun (WGS) entry which is preliminary data.</text>
</comment>
<dbReference type="AlphaFoldDB" id="A0A3M7T5U6"/>
<reference evidence="1 2" key="1">
    <citation type="journal article" date="2018" name="Sci. Rep.">
        <title>Genomic signatures of local adaptation to the degree of environmental predictability in rotifers.</title>
        <authorList>
            <person name="Franch-Gras L."/>
            <person name="Hahn C."/>
            <person name="Garcia-Roger E.M."/>
            <person name="Carmona M.J."/>
            <person name="Serra M."/>
            <person name="Gomez A."/>
        </authorList>
    </citation>
    <scope>NUCLEOTIDE SEQUENCE [LARGE SCALE GENOMIC DNA]</scope>
    <source>
        <strain evidence="1">HYR1</strain>
    </source>
</reference>
<evidence type="ECO:0000313" key="2">
    <source>
        <dbReference type="Proteomes" id="UP000276133"/>
    </source>
</evidence>
<dbReference type="EMBL" id="REGN01000227">
    <property type="protein sequence ID" value="RNA43392.1"/>
    <property type="molecule type" value="Genomic_DNA"/>
</dbReference>
<evidence type="ECO:0000313" key="1">
    <source>
        <dbReference type="EMBL" id="RNA43392.1"/>
    </source>
</evidence>
<accession>A0A3M7T5U6</accession>
<organism evidence="1 2">
    <name type="scientific">Brachionus plicatilis</name>
    <name type="common">Marine rotifer</name>
    <name type="synonym">Brachionus muelleri</name>
    <dbReference type="NCBI Taxonomy" id="10195"/>
    <lineage>
        <taxon>Eukaryota</taxon>
        <taxon>Metazoa</taxon>
        <taxon>Spiralia</taxon>
        <taxon>Gnathifera</taxon>
        <taxon>Rotifera</taxon>
        <taxon>Eurotatoria</taxon>
        <taxon>Monogononta</taxon>
        <taxon>Pseudotrocha</taxon>
        <taxon>Ploima</taxon>
        <taxon>Brachionidae</taxon>
        <taxon>Brachionus</taxon>
    </lineage>
</organism>
<protein>
    <submittedName>
        <fullName evidence="1">Uncharacterized protein</fullName>
    </submittedName>
</protein>
<name>A0A3M7T5U6_BRAPC</name>
<keyword evidence="2" id="KW-1185">Reference proteome</keyword>
<dbReference type="Proteomes" id="UP000276133">
    <property type="component" value="Unassembled WGS sequence"/>
</dbReference>
<proteinExistence type="predicted"/>
<gene>
    <name evidence="1" type="ORF">BpHYR1_000695</name>
</gene>